<dbReference type="AlphaFoldDB" id="A0A934QXA2"/>
<dbReference type="InterPro" id="IPR049735">
    <property type="entry name" value="NovE/LmbU-like"/>
</dbReference>
<evidence type="ECO:0000313" key="1">
    <source>
        <dbReference type="EMBL" id="MBK1787847.1"/>
    </source>
</evidence>
<accession>A0A934QXA2</accession>
<dbReference type="EMBL" id="JAENJH010000008">
    <property type="protein sequence ID" value="MBK1787847.1"/>
    <property type="molecule type" value="Genomic_DNA"/>
</dbReference>
<evidence type="ECO:0000313" key="2">
    <source>
        <dbReference type="Proteomes" id="UP000635245"/>
    </source>
</evidence>
<gene>
    <name evidence="1" type="ORF">JHE00_26255</name>
</gene>
<comment type="caution">
    <text evidence="1">The sequence shown here is derived from an EMBL/GenBank/DDBJ whole genome shotgun (WGS) entry which is preliminary data.</text>
</comment>
<keyword evidence="2" id="KW-1185">Reference proteome</keyword>
<sequence length="176" mass="20788">MLGIPKGLPIESWRDLGRQIYLVTNSSAWWLGDWLLYGEVEYPNRYKDAIKATSLDYQTLRNYAWVARRFPPERRRQRLSFQHHAEVASLPEADQESWLTQAELGRWSRNELRRRIRETRRIARGEAEEVHLKVNLDGSQKQRWQDAAERAEQDLLTWMVSILDRAASSRQEPDGV</sequence>
<protein>
    <submittedName>
        <fullName evidence="1">LmbU family transcriptional regulator</fullName>
    </submittedName>
</protein>
<name>A0A934QXA2_9PSEU</name>
<dbReference type="NCBIfam" id="NF038070">
    <property type="entry name" value="LmbU_fam_TF"/>
    <property type="match status" value="1"/>
</dbReference>
<reference evidence="1" key="1">
    <citation type="submission" date="2020-12" db="EMBL/GenBank/DDBJ databases">
        <title>Prauserella sp. ASG 168, a novel actinomycete isolated from cave rock.</title>
        <authorList>
            <person name="Suriyachadkun C."/>
        </authorList>
    </citation>
    <scope>NUCLEOTIDE SEQUENCE</scope>
    <source>
        <strain evidence="1">ASG 168</strain>
    </source>
</reference>
<organism evidence="1 2">
    <name type="scientific">Prauserella cavernicola</name>
    <dbReference type="NCBI Taxonomy" id="2800127"/>
    <lineage>
        <taxon>Bacteria</taxon>
        <taxon>Bacillati</taxon>
        <taxon>Actinomycetota</taxon>
        <taxon>Actinomycetes</taxon>
        <taxon>Pseudonocardiales</taxon>
        <taxon>Pseudonocardiaceae</taxon>
        <taxon>Prauserella</taxon>
    </lineage>
</organism>
<dbReference type="Proteomes" id="UP000635245">
    <property type="component" value="Unassembled WGS sequence"/>
</dbReference>
<proteinExistence type="predicted"/>